<dbReference type="EMBL" id="CABPRJ010000010">
    <property type="protein sequence ID" value="VVC25221.1"/>
    <property type="molecule type" value="Genomic_DNA"/>
</dbReference>
<gene>
    <name evidence="1" type="ORF">CINCED_3A022700</name>
</gene>
<protein>
    <submittedName>
        <fullName evidence="1">Uncharacterized protein</fullName>
    </submittedName>
</protein>
<organism evidence="1 2">
    <name type="scientific">Cinara cedri</name>
    <dbReference type="NCBI Taxonomy" id="506608"/>
    <lineage>
        <taxon>Eukaryota</taxon>
        <taxon>Metazoa</taxon>
        <taxon>Ecdysozoa</taxon>
        <taxon>Arthropoda</taxon>
        <taxon>Hexapoda</taxon>
        <taxon>Insecta</taxon>
        <taxon>Pterygota</taxon>
        <taxon>Neoptera</taxon>
        <taxon>Paraneoptera</taxon>
        <taxon>Hemiptera</taxon>
        <taxon>Sternorrhyncha</taxon>
        <taxon>Aphidomorpha</taxon>
        <taxon>Aphidoidea</taxon>
        <taxon>Aphididae</taxon>
        <taxon>Lachninae</taxon>
        <taxon>Cinara</taxon>
    </lineage>
</organism>
<sequence>MFGNRSVFVIIQQISSYLQIVQSLDGCGIPLQATDNDTTISAETCFCHPILLAIEFWHFCHLSTTRRVCTFIVFIPTFPYTYSANIRIKDKVLEDFNEIEVNHAQNIQLLKVQNDNGIIRVNGTLNWNQKKMYSVFILICK</sequence>
<evidence type="ECO:0000313" key="1">
    <source>
        <dbReference type="EMBL" id="VVC25221.1"/>
    </source>
</evidence>
<name>A0A5E4M1S3_9HEMI</name>
<reference evidence="1 2" key="1">
    <citation type="submission" date="2019-08" db="EMBL/GenBank/DDBJ databases">
        <authorList>
            <person name="Alioto T."/>
            <person name="Alioto T."/>
            <person name="Gomez Garrido J."/>
        </authorList>
    </citation>
    <scope>NUCLEOTIDE SEQUENCE [LARGE SCALE GENOMIC DNA]</scope>
</reference>
<evidence type="ECO:0000313" key="2">
    <source>
        <dbReference type="Proteomes" id="UP000325440"/>
    </source>
</evidence>
<dbReference type="Proteomes" id="UP000325440">
    <property type="component" value="Unassembled WGS sequence"/>
</dbReference>
<proteinExistence type="predicted"/>
<keyword evidence="2" id="KW-1185">Reference proteome</keyword>
<accession>A0A5E4M1S3</accession>
<dbReference type="AlphaFoldDB" id="A0A5E4M1S3"/>